<dbReference type="InterPro" id="IPR020751">
    <property type="entry name" value="aa-tRNA-synth_I_codon-bd_sub2"/>
</dbReference>
<evidence type="ECO:0000256" key="1">
    <source>
        <dbReference type="ARBA" id="ARBA00004496"/>
    </source>
</evidence>
<dbReference type="InterPro" id="IPR020058">
    <property type="entry name" value="Glu/Gln-tRNA-synth_Ib_cat-dom"/>
</dbReference>
<dbReference type="GO" id="GO:0008270">
    <property type="term" value="F:zinc ion binding"/>
    <property type="evidence" value="ECO:0007669"/>
    <property type="project" value="InterPro"/>
</dbReference>
<comment type="function">
    <text evidence="10">Catalyzes the attachment of glutamate to tRNA(Glu) in a two-step reaction: glutamate is first activated by ATP to form Glu-AMP and then transferred to the acceptor end of tRNA(Glu).</text>
</comment>
<dbReference type="NCBIfam" id="TIGR00464">
    <property type="entry name" value="gltX_bact"/>
    <property type="match status" value="1"/>
</dbReference>
<dbReference type="Proteomes" id="UP000246058">
    <property type="component" value="Chromosome"/>
</dbReference>
<dbReference type="PROSITE" id="PS00178">
    <property type="entry name" value="AA_TRNA_LIGASE_I"/>
    <property type="match status" value="1"/>
</dbReference>
<dbReference type="OrthoDB" id="9807503at2"/>
<dbReference type="InterPro" id="IPR001412">
    <property type="entry name" value="aa-tRNA-synth_I_CS"/>
</dbReference>
<dbReference type="InterPro" id="IPR049940">
    <property type="entry name" value="GluQ/Sye"/>
</dbReference>
<feature type="binding site" evidence="10">
    <location>
        <position position="243"/>
    </location>
    <ligand>
        <name>ATP</name>
        <dbReference type="ChEBI" id="CHEBI:30616"/>
    </ligand>
</feature>
<reference evidence="13 14" key="1">
    <citation type="submission" date="2018-05" db="EMBL/GenBank/DDBJ databases">
        <title>Complete Genome Sequence of Methylobacterium sp. 17Sr1-43.</title>
        <authorList>
            <person name="Srinivasan S."/>
        </authorList>
    </citation>
    <scope>NUCLEOTIDE SEQUENCE [LARGE SCALE GENOMIC DNA]</scope>
    <source>
        <strain evidence="13 14">17Sr1-43</strain>
    </source>
</reference>
<evidence type="ECO:0000256" key="7">
    <source>
        <dbReference type="ARBA" id="ARBA00022840"/>
    </source>
</evidence>
<dbReference type="InterPro" id="IPR014729">
    <property type="entry name" value="Rossmann-like_a/b/a_fold"/>
</dbReference>
<dbReference type="GO" id="GO:0000049">
    <property type="term" value="F:tRNA binding"/>
    <property type="evidence" value="ECO:0007669"/>
    <property type="project" value="InterPro"/>
</dbReference>
<keyword evidence="6 10" id="KW-0547">Nucleotide-binding</keyword>
<dbReference type="SUPFAM" id="SSF52374">
    <property type="entry name" value="Nucleotidylyl transferase"/>
    <property type="match status" value="1"/>
</dbReference>
<dbReference type="SUPFAM" id="SSF48163">
    <property type="entry name" value="An anticodon-binding domain of class I aminoacyl-tRNA synthetases"/>
    <property type="match status" value="1"/>
</dbReference>
<comment type="subcellular location">
    <subcellularLocation>
        <location evidence="1 10">Cytoplasm</location>
    </subcellularLocation>
</comment>
<comment type="caution">
    <text evidence="10">Lacks conserved residue(s) required for the propagation of feature annotation.</text>
</comment>
<dbReference type="GO" id="GO:0004818">
    <property type="term" value="F:glutamate-tRNA ligase activity"/>
    <property type="evidence" value="ECO:0007669"/>
    <property type="project" value="UniProtKB-UniRule"/>
</dbReference>
<dbReference type="Pfam" id="PF00749">
    <property type="entry name" value="tRNA-synt_1c"/>
    <property type="match status" value="1"/>
</dbReference>
<dbReference type="InterPro" id="IPR045462">
    <property type="entry name" value="aa-tRNA-synth_I_cd-bd"/>
</dbReference>
<dbReference type="EC" id="6.1.1.17" evidence="10"/>
<evidence type="ECO:0000256" key="4">
    <source>
        <dbReference type="ARBA" id="ARBA00022490"/>
    </source>
</evidence>
<dbReference type="Gene3D" id="3.40.50.620">
    <property type="entry name" value="HUPs"/>
    <property type="match status" value="1"/>
</dbReference>
<gene>
    <name evidence="10" type="primary">gltX</name>
    <name evidence="13" type="ORF">DK427_05620</name>
</gene>
<evidence type="ECO:0000259" key="11">
    <source>
        <dbReference type="Pfam" id="PF00749"/>
    </source>
</evidence>
<dbReference type="CDD" id="cd00808">
    <property type="entry name" value="GluRS_core"/>
    <property type="match status" value="1"/>
</dbReference>
<dbReference type="KEGG" id="meti:DK427_05620"/>
<feature type="domain" description="Aminoacyl-tRNA synthetase class I anticodon-binding" evidence="12">
    <location>
        <begin position="346"/>
        <end position="470"/>
    </location>
</feature>
<comment type="subunit">
    <text evidence="3 10">Monomer.</text>
</comment>
<evidence type="ECO:0000256" key="6">
    <source>
        <dbReference type="ARBA" id="ARBA00022741"/>
    </source>
</evidence>
<dbReference type="PRINTS" id="PR00987">
    <property type="entry name" value="TRNASYNTHGLU"/>
</dbReference>
<feature type="short sequence motif" description="'KMSKS' region" evidence="10">
    <location>
        <begin position="240"/>
        <end position="244"/>
    </location>
</feature>
<evidence type="ECO:0000256" key="2">
    <source>
        <dbReference type="ARBA" id="ARBA00007894"/>
    </source>
</evidence>
<accession>A0A2U8VPH0</accession>
<keyword evidence="8 10" id="KW-0648">Protein biosynthesis</keyword>
<dbReference type="GO" id="GO:0005524">
    <property type="term" value="F:ATP binding"/>
    <property type="evidence" value="ECO:0007669"/>
    <property type="project" value="UniProtKB-UniRule"/>
</dbReference>
<dbReference type="HAMAP" id="MF_00022">
    <property type="entry name" value="Glu_tRNA_synth_type1"/>
    <property type="match status" value="1"/>
</dbReference>
<feature type="short sequence motif" description="'HIGH' region" evidence="10">
    <location>
        <begin position="11"/>
        <end position="21"/>
    </location>
</feature>
<evidence type="ECO:0000259" key="12">
    <source>
        <dbReference type="Pfam" id="PF19269"/>
    </source>
</evidence>
<evidence type="ECO:0000256" key="10">
    <source>
        <dbReference type="HAMAP-Rule" id="MF_00022"/>
    </source>
</evidence>
<dbReference type="PANTHER" id="PTHR43311">
    <property type="entry name" value="GLUTAMATE--TRNA LIGASE"/>
    <property type="match status" value="1"/>
</dbReference>
<evidence type="ECO:0000313" key="13">
    <source>
        <dbReference type="EMBL" id="AWN35276.1"/>
    </source>
</evidence>
<protein>
    <recommendedName>
        <fullName evidence="10">Glutamate--tRNA ligase</fullName>
        <ecNumber evidence="10">6.1.1.17</ecNumber>
    </recommendedName>
    <alternativeName>
        <fullName evidence="10">Glutamyl-tRNA synthetase</fullName>
        <shortName evidence="10">GluRS</shortName>
    </alternativeName>
</protein>
<dbReference type="InterPro" id="IPR033910">
    <property type="entry name" value="GluRS_core"/>
</dbReference>
<dbReference type="Pfam" id="PF19269">
    <property type="entry name" value="Anticodon_2"/>
    <property type="match status" value="1"/>
</dbReference>
<dbReference type="EMBL" id="CP029551">
    <property type="protein sequence ID" value="AWN35276.1"/>
    <property type="molecule type" value="Genomic_DNA"/>
</dbReference>
<name>A0A2U8VPH0_9HYPH</name>
<dbReference type="FunFam" id="3.40.50.620:FF:000007">
    <property type="entry name" value="Glutamate--tRNA ligase"/>
    <property type="match status" value="1"/>
</dbReference>
<sequence length="473" mass="51523">MSSPVVTRFAPSPTGYLHIGGARTALFNWLYARHHGGRMLLRIEDTDRERSTQGAIDAILDGMRWLGLDWDGDVVFQFARADRHREVAESLLAAGNAYRCYATAEELAQMREQARAAGKPSRYDGRWRDRDPAEAPAGAPYVIRLRAPTEGETVVDDAVQGRVTWANRDLDDLVLLRSDGTPTYMLAVVVDDHDMGVTQIIRGDDHLTNAARQSQIYRAMGWDVPAMAHIPLIHGADGAKLSKRHGALGVDAYRDLGYLPNALRNYLVRLGWSHGDQEVFSTDEMVAAFDLKAVGRSAARFDFAKLENLNGLYIRGTADADLLAAIEAMLPHVGPARGLSAPLPDDLREKLLAAMPGLKERAKTLIELLDSAYYLYAPRPLALDEKAAALLVPEARARLAAVLPPLEALPAWGAAETEAAVRAFAEGAGVKLGQVAQPLRAALTGRTTSPPLFDVMAVLGREESLARLRDQAG</sequence>
<keyword evidence="9 10" id="KW-0030">Aminoacyl-tRNA synthetase</keyword>
<dbReference type="Gene3D" id="1.10.10.350">
    <property type="match status" value="1"/>
</dbReference>
<proteinExistence type="inferred from homology"/>
<comment type="similarity">
    <text evidence="2 10">Belongs to the class-I aminoacyl-tRNA synthetase family. Glutamate--tRNA ligase type 1 subfamily.</text>
</comment>
<dbReference type="PANTHER" id="PTHR43311:SF2">
    <property type="entry name" value="GLUTAMATE--TRNA LIGASE, MITOCHONDRIAL-RELATED"/>
    <property type="match status" value="1"/>
</dbReference>
<keyword evidence="5 10" id="KW-0436">Ligase</keyword>
<evidence type="ECO:0000256" key="9">
    <source>
        <dbReference type="ARBA" id="ARBA00023146"/>
    </source>
</evidence>
<dbReference type="GO" id="GO:0005829">
    <property type="term" value="C:cytosol"/>
    <property type="evidence" value="ECO:0007669"/>
    <property type="project" value="TreeGrafter"/>
</dbReference>
<keyword evidence="14" id="KW-1185">Reference proteome</keyword>
<comment type="catalytic activity">
    <reaction evidence="10">
        <text>tRNA(Glu) + L-glutamate + ATP = L-glutamyl-tRNA(Glu) + AMP + diphosphate</text>
        <dbReference type="Rhea" id="RHEA:23540"/>
        <dbReference type="Rhea" id="RHEA-COMP:9663"/>
        <dbReference type="Rhea" id="RHEA-COMP:9680"/>
        <dbReference type="ChEBI" id="CHEBI:29985"/>
        <dbReference type="ChEBI" id="CHEBI:30616"/>
        <dbReference type="ChEBI" id="CHEBI:33019"/>
        <dbReference type="ChEBI" id="CHEBI:78442"/>
        <dbReference type="ChEBI" id="CHEBI:78520"/>
        <dbReference type="ChEBI" id="CHEBI:456215"/>
        <dbReference type="EC" id="6.1.1.17"/>
    </reaction>
</comment>
<dbReference type="RefSeq" id="WP_109950399.1">
    <property type="nucleotide sequence ID" value="NZ_CP029551.1"/>
</dbReference>
<evidence type="ECO:0000256" key="3">
    <source>
        <dbReference type="ARBA" id="ARBA00011245"/>
    </source>
</evidence>
<evidence type="ECO:0000256" key="5">
    <source>
        <dbReference type="ARBA" id="ARBA00022598"/>
    </source>
</evidence>
<keyword evidence="4 10" id="KW-0963">Cytoplasm</keyword>
<dbReference type="InterPro" id="IPR008925">
    <property type="entry name" value="aa_tRNA-synth_I_cd-bd_sf"/>
</dbReference>
<dbReference type="AlphaFoldDB" id="A0A2U8VPH0"/>
<evidence type="ECO:0000256" key="8">
    <source>
        <dbReference type="ARBA" id="ARBA00022917"/>
    </source>
</evidence>
<organism evidence="13 14">
    <name type="scientific">Methylobacterium radiodurans</name>
    <dbReference type="NCBI Taxonomy" id="2202828"/>
    <lineage>
        <taxon>Bacteria</taxon>
        <taxon>Pseudomonadati</taxon>
        <taxon>Pseudomonadota</taxon>
        <taxon>Alphaproteobacteria</taxon>
        <taxon>Hyphomicrobiales</taxon>
        <taxon>Methylobacteriaceae</taxon>
        <taxon>Methylobacterium</taxon>
    </lineage>
</organism>
<dbReference type="InterPro" id="IPR004527">
    <property type="entry name" value="Glu-tRNA-ligase_bac/mito"/>
</dbReference>
<feature type="domain" description="Glutamyl/glutaminyl-tRNA synthetase class Ib catalytic" evidence="11">
    <location>
        <begin position="5"/>
        <end position="307"/>
    </location>
</feature>
<evidence type="ECO:0000313" key="14">
    <source>
        <dbReference type="Proteomes" id="UP000246058"/>
    </source>
</evidence>
<dbReference type="GO" id="GO:0006424">
    <property type="term" value="P:glutamyl-tRNA aminoacylation"/>
    <property type="evidence" value="ECO:0007669"/>
    <property type="project" value="UniProtKB-UniRule"/>
</dbReference>
<dbReference type="InterPro" id="IPR000924">
    <property type="entry name" value="Glu/Gln-tRNA-synth"/>
</dbReference>
<keyword evidence="7 10" id="KW-0067">ATP-binding</keyword>